<evidence type="ECO:0000313" key="3">
    <source>
        <dbReference type="Proteomes" id="UP000236291"/>
    </source>
</evidence>
<accession>A0A2K3LN18</accession>
<reference evidence="2 3" key="1">
    <citation type="journal article" date="2014" name="Am. J. Bot.">
        <title>Genome assembly and annotation for red clover (Trifolium pratense; Fabaceae).</title>
        <authorList>
            <person name="Istvanek J."/>
            <person name="Jaros M."/>
            <person name="Krenek A."/>
            <person name="Repkova J."/>
        </authorList>
    </citation>
    <scope>NUCLEOTIDE SEQUENCE [LARGE SCALE GENOMIC DNA]</scope>
    <source>
        <strain evidence="3">cv. Tatra</strain>
        <tissue evidence="2">Young leaves</tissue>
    </source>
</reference>
<gene>
    <name evidence="2" type="ORF">L195_g035909</name>
</gene>
<reference evidence="2 3" key="2">
    <citation type="journal article" date="2017" name="Front. Plant Sci.">
        <title>Gene Classification and Mining of Molecular Markers Useful in Red Clover (Trifolium pratense) Breeding.</title>
        <authorList>
            <person name="Istvanek J."/>
            <person name="Dluhosova J."/>
            <person name="Dluhos P."/>
            <person name="Patkova L."/>
            <person name="Nedelnik J."/>
            <person name="Repkova J."/>
        </authorList>
    </citation>
    <scope>NUCLEOTIDE SEQUENCE [LARGE SCALE GENOMIC DNA]</scope>
    <source>
        <strain evidence="3">cv. Tatra</strain>
        <tissue evidence="2">Young leaves</tissue>
    </source>
</reference>
<dbReference type="Proteomes" id="UP000236291">
    <property type="component" value="Unassembled WGS sequence"/>
</dbReference>
<organism evidence="2 3">
    <name type="scientific">Trifolium pratense</name>
    <name type="common">Red clover</name>
    <dbReference type="NCBI Taxonomy" id="57577"/>
    <lineage>
        <taxon>Eukaryota</taxon>
        <taxon>Viridiplantae</taxon>
        <taxon>Streptophyta</taxon>
        <taxon>Embryophyta</taxon>
        <taxon>Tracheophyta</taxon>
        <taxon>Spermatophyta</taxon>
        <taxon>Magnoliopsida</taxon>
        <taxon>eudicotyledons</taxon>
        <taxon>Gunneridae</taxon>
        <taxon>Pentapetalae</taxon>
        <taxon>rosids</taxon>
        <taxon>fabids</taxon>
        <taxon>Fabales</taxon>
        <taxon>Fabaceae</taxon>
        <taxon>Papilionoideae</taxon>
        <taxon>50 kb inversion clade</taxon>
        <taxon>NPAAA clade</taxon>
        <taxon>Hologalegina</taxon>
        <taxon>IRL clade</taxon>
        <taxon>Trifolieae</taxon>
        <taxon>Trifolium</taxon>
    </lineage>
</organism>
<proteinExistence type="predicted"/>
<dbReference type="EMBL" id="ASHM01036917">
    <property type="protein sequence ID" value="PNX79917.1"/>
    <property type="molecule type" value="Genomic_DNA"/>
</dbReference>
<feature type="region of interest" description="Disordered" evidence="1">
    <location>
        <begin position="43"/>
        <end position="66"/>
    </location>
</feature>
<sequence>MPFHSAFMIMHMQQGTPIPFARPTLEIFAAFVKWPGVSPHVLEGAAHQNDVEVGDNNEQDGGEHGA</sequence>
<comment type="caution">
    <text evidence="2">The sequence shown here is derived from an EMBL/GenBank/DDBJ whole genome shotgun (WGS) entry which is preliminary data.</text>
</comment>
<protein>
    <submittedName>
        <fullName evidence="2">Uncharacterized protein</fullName>
    </submittedName>
</protein>
<dbReference type="AlphaFoldDB" id="A0A2K3LN18"/>
<name>A0A2K3LN18_TRIPR</name>
<evidence type="ECO:0000313" key="2">
    <source>
        <dbReference type="EMBL" id="PNX79917.1"/>
    </source>
</evidence>
<evidence type="ECO:0000256" key="1">
    <source>
        <dbReference type="SAM" id="MobiDB-lite"/>
    </source>
</evidence>